<protein>
    <submittedName>
        <fullName evidence="2">Uncharacterized protein</fullName>
    </submittedName>
</protein>
<organism evidence="2 3">
    <name type="scientific">Aspergillus minisclerotigenes</name>
    <dbReference type="NCBI Taxonomy" id="656917"/>
    <lineage>
        <taxon>Eukaryota</taxon>
        <taxon>Fungi</taxon>
        <taxon>Dikarya</taxon>
        <taxon>Ascomycota</taxon>
        <taxon>Pezizomycotina</taxon>
        <taxon>Eurotiomycetes</taxon>
        <taxon>Eurotiomycetidae</taxon>
        <taxon>Eurotiales</taxon>
        <taxon>Aspergillaceae</taxon>
        <taxon>Aspergillus</taxon>
        <taxon>Aspergillus subgen. Circumdati</taxon>
    </lineage>
</organism>
<dbReference type="Proteomes" id="UP000326289">
    <property type="component" value="Unassembled WGS sequence"/>
</dbReference>
<feature type="region of interest" description="Disordered" evidence="1">
    <location>
        <begin position="32"/>
        <end position="101"/>
    </location>
</feature>
<accession>A0A5N6JAU3</accession>
<evidence type="ECO:0000256" key="1">
    <source>
        <dbReference type="SAM" id="MobiDB-lite"/>
    </source>
</evidence>
<keyword evidence="3" id="KW-1185">Reference proteome</keyword>
<name>A0A5N6JAU3_9EURO</name>
<sequence length="101" mass="11748">MSYHYSHEDNEIASSIEERIHAMRNYKAALRSRRASEGSRDAEEIHDDEPQTLEESHAVDQQNNEPTRTMEGFRVVHFDSRPPDTTRNTDSDAVHPLEERL</sequence>
<feature type="compositionally biased region" description="Basic and acidic residues" evidence="1">
    <location>
        <begin position="74"/>
        <end position="101"/>
    </location>
</feature>
<reference evidence="2 3" key="1">
    <citation type="submission" date="2019-04" db="EMBL/GenBank/DDBJ databases">
        <title>Fungal friends and foes A comparative genomics study of 23 Aspergillus species from section Flavi.</title>
        <authorList>
            <consortium name="DOE Joint Genome Institute"/>
            <person name="Kjaerbolling I."/>
            <person name="Vesth T.C."/>
            <person name="Frisvad J.C."/>
            <person name="Nybo J.L."/>
            <person name="Theobald S."/>
            <person name="Kildgaard S."/>
            <person name="Petersen T.I."/>
            <person name="Kuo A."/>
            <person name="Sato A."/>
            <person name="Lyhne E.K."/>
            <person name="Kogle M.E."/>
            <person name="Wiebenga A."/>
            <person name="Kun R.S."/>
            <person name="Lubbers R.J."/>
            <person name="Makela M.R."/>
            <person name="Barry K."/>
            <person name="Chovatia M."/>
            <person name="Clum A."/>
            <person name="Daum C."/>
            <person name="Haridas S."/>
            <person name="He G."/>
            <person name="LaButti K."/>
            <person name="Lipzen A."/>
            <person name="Mondo S."/>
            <person name="Pangilinan J."/>
            <person name="Riley R."/>
            <person name="Salamov A."/>
            <person name="Simmons B.A."/>
            <person name="Magnuson J.K."/>
            <person name="Henrissat B."/>
            <person name="Mortensen U.H."/>
            <person name="Larsen T.O."/>
            <person name="De vries R.P."/>
            <person name="Grigoriev I.V."/>
            <person name="Machida M."/>
            <person name="Baker S.E."/>
            <person name="Andersen M.R."/>
        </authorList>
    </citation>
    <scope>NUCLEOTIDE SEQUENCE [LARGE SCALE GENOMIC DNA]</scope>
    <source>
        <strain evidence="2 3">CBS 117635</strain>
    </source>
</reference>
<dbReference type="EMBL" id="ML732779">
    <property type="protein sequence ID" value="KAB8275966.1"/>
    <property type="molecule type" value="Genomic_DNA"/>
</dbReference>
<gene>
    <name evidence="2" type="ORF">BDV30DRAFT_236209</name>
</gene>
<evidence type="ECO:0000313" key="2">
    <source>
        <dbReference type="EMBL" id="KAB8275966.1"/>
    </source>
</evidence>
<proteinExistence type="predicted"/>
<evidence type="ECO:0000313" key="3">
    <source>
        <dbReference type="Proteomes" id="UP000326289"/>
    </source>
</evidence>
<feature type="compositionally biased region" description="Basic and acidic residues" evidence="1">
    <location>
        <begin position="34"/>
        <end position="43"/>
    </location>
</feature>
<dbReference type="AlphaFoldDB" id="A0A5N6JAU3"/>